<keyword evidence="4 7" id="KW-0812">Transmembrane</keyword>
<feature type="transmembrane region" description="Helical" evidence="7">
    <location>
        <begin position="174"/>
        <end position="191"/>
    </location>
</feature>
<dbReference type="PANTHER" id="PTHR10981">
    <property type="entry name" value="BATTENIN"/>
    <property type="match status" value="1"/>
</dbReference>
<feature type="transmembrane region" description="Helical" evidence="7">
    <location>
        <begin position="139"/>
        <end position="162"/>
    </location>
</feature>
<dbReference type="PANTHER" id="PTHR10981:SF0">
    <property type="entry name" value="BATTENIN"/>
    <property type="match status" value="1"/>
</dbReference>
<feature type="transmembrane region" description="Helical" evidence="7">
    <location>
        <begin position="20"/>
        <end position="41"/>
    </location>
</feature>
<dbReference type="EMBL" id="CAKKTJ010000334">
    <property type="protein sequence ID" value="CAH0482438.1"/>
    <property type="molecule type" value="Genomic_DNA"/>
</dbReference>
<accession>A0AAU9LA00</accession>
<evidence type="ECO:0000256" key="4">
    <source>
        <dbReference type="ARBA" id="ARBA00022692"/>
    </source>
</evidence>
<dbReference type="GO" id="GO:0051453">
    <property type="term" value="P:regulation of intracellular pH"/>
    <property type="evidence" value="ECO:0007669"/>
    <property type="project" value="TreeGrafter"/>
</dbReference>
<dbReference type="GO" id="GO:0016020">
    <property type="term" value="C:membrane"/>
    <property type="evidence" value="ECO:0007669"/>
    <property type="project" value="UniProtKB-UniRule"/>
</dbReference>
<dbReference type="AlphaFoldDB" id="A0AAU9LA00"/>
<gene>
    <name evidence="8" type="ORF">PBS003_LOCUS9032</name>
</gene>
<evidence type="ECO:0000313" key="9">
    <source>
        <dbReference type="Proteomes" id="UP001160483"/>
    </source>
</evidence>
<comment type="subcellular location">
    <subcellularLocation>
        <location evidence="1">Endomembrane system</location>
        <topology evidence="1">Multi-pass membrane protein</topology>
    </subcellularLocation>
</comment>
<feature type="transmembrane region" description="Helical" evidence="7">
    <location>
        <begin position="47"/>
        <end position="67"/>
    </location>
</feature>
<dbReference type="Proteomes" id="UP001160483">
    <property type="component" value="Unassembled WGS sequence"/>
</dbReference>
<feature type="transmembrane region" description="Helical" evidence="7">
    <location>
        <begin position="301"/>
        <end position="319"/>
    </location>
</feature>
<proteinExistence type="inferred from homology"/>
<evidence type="ECO:0000256" key="6">
    <source>
        <dbReference type="ARBA" id="ARBA00023136"/>
    </source>
</evidence>
<feature type="transmembrane region" description="Helical" evidence="7">
    <location>
        <begin position="331"/>
        <end position="352"/>
    </location>
</feature>
<dbReference type="Gene3D" id="1.20.1250.20">
    <property type="entry name" value="MFS general substrate transporter like domains"/>
    <property type="match status" value="1"/>
</dbReference>
<evidence type="ECO:0000256" key="5">
    <source>
        <dbReference type="ARBA" id="ARBA00022989"/>
    </source>
</evidence>
<dbReference type="InterPro" id="IPR003492">
    <property type="entry name" value="Battenin_disease_Cln3"/>
</dbReference>
<sequence length="435" mass="47982">MNIKSSSSLSSTANVDTEKLHNLVGFWILGFINNIGYVIMIAGAQEIIAGGVGLVYLVDIFPALLIKLSGPYWFQLVSYRYRTITGSIWMFLSFLIVAKGSHSLWLQLLGVAFSGLQSGMMEASFLAMSSFYTSPIRCLTCWSSGTGLAGVGGYAWVAMFHLYADLSFQTTLELAMIMFPLLYVLVFLFVLDTSKLPPARTCSYMSISEKDGVTETVMAVVDHTKDQYQQKMKEIKCVKSREEPSSFIDASTMQYKEKMRFILTLGPYIIPLTMVYWAEYTMQTGVWSAIGFPVDSKEARTHFYAAAGFTYQAGVFISRSSGVLFQATRPILYLMPALQMVLLGFFTIVAATHFWYNWGLLFVCFVVGLLGGGVYVNAYTLLSKEIPLSHVELALVAVSVGDTVGVMFADCAGLFLQGCLYSINHLSGASMNVAC</sequence>
<keyword evidence="6 7" id="KW-0472">Membrane</keyword>
<keyword evidence="3" id="KW-0813">Transport</keyword>
<name>A0AAU9LA00_9STRA</name>
<organism evidence="8 9">
    <name type="scientific">Peronospora belbahrii</name>
    <dbReference type="NCBI Taxonomy" id="622444"/>
    <lineage>
        <taxon>Eukaryota</taxon>
        <taxon>Sar</taxon>
        <taxon>Stramenopiles</taxon>
        <taxon>Oomycota</taxon>
        <taxon>Peronosporomycetes</taxon>
        <taxon>Peronosporales</taxon>
        <taxon>Peronosporaceae</taxon>
        <taxon>Peronospora</taxon>
    </lineage>
</organism>
<feature type="transmembrane region" description="Helical" evidence="7">
    <location>
        <begin position="104"/>
        <end position="127"/>
    </location>
</feature>
<comment type="caution">
    <text evidence="8">The sequence shown here is derived from an EMBL/GenBank/DDBJ whole genome shotgun (WGS) entry which is preliminary data.</text>
</comment>
<dbReference type="InterPro" id="IPR036259">
    <property type="entry name" value="MFS_trans_sf"/>
</dbReference>
<protein>
    <recommendedName>
        <fullName evidence="10">Battenin</fullName>
    </recommendedName>
</protein>
<evidence type="ECO:0000256" key="7">
    <source>
        <dbReference type="RuleBase" id="RU361113"/>
    </source>
</evidence>
<dbReference type="PRINTS" id="PR01315">
    <property type="entry name" value="BATTENIN"/>
</dbReference>
<feature type="transmembrane region" description="Helical" evidence="7">
    <location>
        <begin position="393"/>
        <end position="416"/>
    </location>
</feature>
<reference evidence="8" key="1">
    <citation type="submission" date="2021-11" db="EMBL/GenBank/DDBJ databases">
        <authorList>
            <person name="Islam A."/>
            <person name="Islam S."/>
            <person name="Flora M.S."/>
            <person name="Rahman M."/>
            <person name="Ziaur R.M."/>
            <person name="Epstein J.H."/>
            <person name="Hassan M."/>
            <person name="Klassen M."/>
            <person name="Woodard K."/>
            <person name="Webb A."/>
            <person name="Webby R.J."/>
            <person name="El Zowalaty M.E."/>
        </authorList>
    </citation>
    <scope>NUCLEOTIDE SEQUENCE</scope>
    <source>
        <strain evidence="8">Pbs3</strain>
    </source>
</reference>
<keyword evidence="5 7" id="KW-1133">Transmembrane helix</keyword>
<evidence type="ECO:0000256" key="3">
    <source>
        <dbReference type="ARBA" id="ARBA00022448"/>
    </source>
</evidence>
<evidence type="ECO:0000313" key="8">
    <source>
        <dbReference type="EMBL" id="CAH0482438.1"/>
    </source>
</evidence>
<dbReference type="GO" id="GO:0005773">
    <property type="term" value="C:vacuole"/>
    <property type="evidence" value="ECO:0007669"/>
    <property type="project" value="UniProtKB-ARBA"/>
</dbReference>
<evidence type="ECO:0000256" key="2">
    <source>
        <dbReference type="ARBA" id="ARBA00007467"/>
    </source>
</evidence>
<feature type="transmembrane region" description="Helical" evidence="7">
    <location>
        <begin position="79"/>
        <end position="98"/>
    </location>
</feature>
<dbReference type="Pfam" id="PF02487">
    <property type="entry name" value="CLN3"/>
    <property type="match status" value="1"/>
</dbReference>
<feature type="transmembrane region" description="Helical" evidence="7">
    <location>
        <begin position="358"/>
        <end position="381"/>
    </location>
</feature>
<evidence type="ECO:0008006" key="10">
    <source>
        <dbReference type="Google" id="ProtNLM"/>
    </source>
</evidence>
<comment type="similarity">
    <text evidence="2 7">Belongs to the battenin family.</text>
</comment>
<evidence type="ECO:0000256" key="1">
    <source>
        <dbReference type="ARBA" id="ARBA00004127"/>
    </source>
</evidence>
<feature type="transmembrane region" description="Helical" evidence="7">
    <location>
        <begin position="261"/>
        <end position="278"/>
    </location>
</feature>
<dbReference type="GO" id="GO:0012505">
    <property type="term" value="C:endomembrane system"/>
    <property type="evidence" value="ECO:0007669"/>
    <property type="project" value="UniProtKB-SubCell"/>
</dbReference>